<evidence type="ECO:0000313" key="1">
    <source>
        <dbReference type="EMBL" id="MEZ7198911.1"/>
    </source>
</evidence>
<dbReference type="RefSeq" id="WP_371388388.1">
    <property type="nucleotide sequence ID" value="NZ_JBGLYH010000114.1"/>
</dbReference>
<dbReference type="EMBL" id="JBGLYH010000114">
    <property type="protein sequence ID" value="MEZ7198911.1"/>
    <property type="molecule type" value="Genomic_DNA"/>
</dbReference>
<dbReference type="Proteomes" id="UP001568698">
    <property type="component" value="Unassembled WGS sequence"/>
</dbReference>
<sequence>MSLSCSCDGSIYDYDWVYDGPSDFFPFKEHGEYKRRKRCASCGELIEFNAECVRYDRFRAPRSEYEENRFGSEVCISPIFHCEKCAEIYVTLWEIGYRCMSPDVPVREHLEEYWQITGFDPKKYE</sequence>
<name>A0ABV4K9F4_9BACT</name>
<comment type="caution">
    <text evidence="1">The sequence shown here is derived from an EMBL/GenBank/DDBJ whole genome shotgun (WGS) entry which is preliminary data.</text>
</comment>
<keyword evidence="2" id="KW-1185">Reference proteome</keyword>
<proteinExistence type="predicted"/>
<protein>
    <submittedName>
        <fullName evidence="1">Uncharacterized protein</fullName>
    </submittedName>
</protein>
<reference evidence="1 2" key="1">
    <citation type="submission" date="2024-08" db="EMBL/GenBank/DDBJ databases">
        <title>Sulfate-reducing bacteria isolated from formation water of the oil field in Kazakhstan and description of Pseudodesulfovibrio sp.</title>
        <authorList>
            <person name="Bidzhieva S.K."/>
            <person name="Tourova T.P."/>
            <person name="Grouzdev D.S."/>
            <person name="Beletsky A.V."/>
            <person name="Sokolova D.S."/>
            <person name="Samigullina S.R."/>
            <person name="Poltaraus A.B."/>
            <person name="Avtukh A.N."/>
            <person name="Tereshina V.M."/>
            <person name="Zhaparov N.S."/>
            <person name="Mardanov A.V."/>
            <person name="Nazina T.N."/>
        </authorList>
    </citation>
    <scope>NUCLEOTIDE SEQUENCE [LARGE SCALE GENOMIC DNA]</scope>
    <source>
        <strain evidence="1 2">9FUS</strain>
    </source>
</reference>
<gene>
    <name evidence="1" type="ORF">AB6M95_19390</name>
</gene>
<organism evidence="1 2">
    <name type="scientific">Pseudodesulfovibrio karagichevae</name>
    <dbReference type="NCBI Taxonomy" id="3239305"/>
    <lineage>
        <taxon>Bacteria</taxon>
        <taxon>Pseudomonadati</taxon>
        <taxon>Thermodesulfobacteriota</taxon>
        <taxon>Desulfovibrionia</taxon>
        <taxon>Desulfovibrionales</taxon>
        <taxon>Desulfovibrionaceae</taxon>
    </lineage>
</organism>
<evidence type="ECO:0000313" key="2">
    <source>
        <dbReference type="Proteomes" id="UP001568698"/>
    </source>
</evidence>
<accession>A0ABV4K9F4</accession>